<gene>
    <name evidence="8" type="ORF">GsuE55_37500</name>
</gene>
<dbReference type="InterPro" id="IPR009091">
    <property type="entry name" value="RCC1/BLIP-II"/>
</dbReference>
<accession>A0A679FXS5</accession>
<dbReference type="Pfam" id="PF25390">
    <property type="entry name" value="WD40_RLD"/>
    <property type="match status" value="1"/>
</dbReference>
<feature type="domain" description="RCC1-like" evidence="7">
    <location>
        <begin position="146"/>
        <end position="399"/>
    </location>
</feature>
<evidence type="ECO:0000256" key="2">
    <source>
        <dbReference type="ARBA" id="ARBA00022525"/>
    </source>
</evidence>
<feature type="coiled-coil region" evidence="5">
    <location>
        <begin position="767"/>
        <end position="837"/>
    </location>
</feature>
<keyword evidence="8" id="KW-0614">Plasmid</keyword>
<evidence type="ECO:0000313" key="8">
    <source>
        <dbReference type="EMBL" id="BBW98917.1"/>
    </source>
</evidence>
<evidence type="ECO:0000256" key="5">
    <source>
        <dbReference type="SAM" id="Coils"/>
    </source>
</evidence>
<name>A0A679FXS5_9BACL</name>
<keyword evidence="3 6" id="KW-0732">Signal</keyword>
<feature type="signal peptide" evidence="6">
    <location>
        <begin position="1"/>
        <end position="40"/>
    </location>
</feature>
<keyword evidence="5" id="KW-0175">Coiled coil</keyword>
<dbReference type="PRINTS" id="PR00633">
    <property type="entry name" value="RCCNDNSATION"/>
</dbReference>
<dbReference type="PROSITE" id="PS00626">
    <property type="entry name" value="RCC1_2"/>
    <property type="match status" value="2"/>
</dbReference>
<dbReference type="AlphaFoldDB" id="A0A679FXS5"/>
<evidence type="ECO:0000256" key="6">
    <source>
        <dbReference type="SAM" id="SignalP"/>
    </source>
</evidence>
<dbReference type="InterPro" id="IPR041909">
    <property type="entry name" value="Sbi_C3_db_domIV"/>
</dbReference>
<dbReference type="Gene3D" id="2.130.10.30">
    <property type="entry name" value="Regulator of chromosome condensation 1/beta-lactamase-inhibitor protein II"/>
    <property type="match status" value="3"/>
</dbReference>
<dbReference type="PANTHER" id="PTHR22872:SF2">
    <property type="entry name" value="INHIBITOR OF BRUTON TYROSINE KINASE"/>
    <property type="match status" value="1"/>
</dbReference>
<dbReference type="SUPFAM" id="SSF50985">
    <property type="entry name" value="RCC1/BLIP-II"/>
    <property type="match status" value="2"/>
</dbReference>
<dbReference type="PANTHER" id="PTHR22872">
    <property type="entry name" value="BTK-BINDING PROTEIN-RELATED"/>
    <property type="match status" value="1"/>
</dbReference>
<keyword evidence="9" id="KW-1185">Reference proteome</keyword>
<protein>
    <recommendedName>
        <fullName evidence="7">RCC1-like domain-containing protein</fullName>
    </recommendedName>
</protein>
<comment type="subcellular location">
    <subcellularLocation>
        <location evidence="1">Secreted</location>
    </subcellularLocation>
</comment>
<evidence type="ECO:0000256" key="3">
    <source>
        <dbReference type="ARBA" id="ARBA00022729"/>
    </source>
</evidence>
<evidence type="ECO:0000259" key="7">
    <source>
        <dbReference type="Pfam" id="PF25390"/>
    </source>
</evidence>
<dbReference type="Proteomes" id="UP000501421">
    <property type="component" value="Plasmid pGspE55-1"/>
</dbReference>
<organism evidence="8 9">
    <name type="scientific">Geobacillus subterraneus</name>
    <dbReference type="NCBI Taxonomy" id="129338"/>
    <lineage>
        <taxon>Bacteria</taxon>
        <taxon>Bacillati</taxon>
        <taxon>Bacillota</taxon>
        <taxon>Bacilli</taxon>
        <taxon>Bacillales</taxon>
        <taxon>Anoxybacillaceae</taxon>
        <taxon>Geobacillus</taxon>
    </lineage>
</organism>
<evidence type="ECO:0000313" key="9">
    <source>
        <dbReference type="Proteomes" id="UP000501421"/>
    </source>
</evidence>
<dbReference type="InterPro" id="IPR000408">
    <property type="entry name" value="Reg_chr_condens"/>
</dbReference>
<keyword evidence="4" id="KW-0677">Repeat</keyword>
<dbReference type="GO" id="GO:0005576">
    <property type="term" value="C:extracellular region"/>
    <property type="evidence" value="ECO:0007669"/>
    <property type="project" value="UniProtKB-SubCell"/>
</dbReference>
<reference evidence="9" key="1">
    <citation type="journal article" date="2020" name="Microbiol. Resour. Announc.">
        <title>Complete Genome Sequence of Geobacillus sp. Strain E55-1, Isolated from Mine Geyser in Japan.</title>
        <authorList>
            <person name="Miyazaki K."/>
            <person name="Hase E."/>
            <person name="Tokito N."/>
        </authorList>
    </citation>
    <scope>NUCLEOTIDE SEQUENCE [LARGE SCALE GENOMIC DNA]</scope>
    <source>
        <strain evidence="9">E55-1</strain>
        <plasmid evidence="9">pGspE55-1</plasmid>
    </source>
</reference>
<evidence type="ECO:0000256" key="4">
    <source>
        <dbReference type="ARBA" id="ARBA00022737"/>
    </source>
</evidence>
<proteinExistence type="predicted"/>
<dbReference type="Gene3D" id="1.10.10.1270">
    <property type="entry name" value="Sbi, C3 binding domain IV"/>
    <property type="match status" value="1"/>
</dbReference>
<dbReference type="Pfam" id="PF00415">
    <property type="entry name" value="RCC1"/>
    <property type="match status" value="1"/>
</dbReference>
<dbReference type="PROSITE" id="PS50012">
    <property type="entry name" value="RCC1_3"/>
    <property type="match status" value="7"/>
</dbReference>
<evidence type="ECO:0000256" key="1">
    <source>
        <dbReference type="ARBA" id="ARBA00004613"/>
    </source>
</evidence>
<feature type="chain" id="PRO_5025539433" description="RCC1-like domain-containing protein" evidence="6">
    <location>
        <begin position="41"/>
        <end position="1066"/>
    </location>
</feature>
<dbReference type="InterPro" id="IPR051625">
    <property type="entry name" value="Signaling_Regulatory_Domain"/>
</dbReference>
<sequence>MHMKKKNVQHKRFKQAFNVLSTAVMLSGVLLPFAPKEANAAVVLRPQIVDGGWYHSLAVGADGKVYAWGGNAYGQLGSRGVDYQTTPVQVQGLSNVVTVAAGDEFSLAVTADGKVYAWGRNDYGQLGNGTTTYQTTPVQVQGLSNVVAVAAGDYHSLAVTADGKVYAWGWNDSGLLGDGTTINQTRPVQVQGLSNVVAVAAGRAHSLALTADGKVYAWGSNSAGQLGDGTTTFRTTPVQVQGLSNVVTVAAGDGFSLAVTSDGKVYAWGSNNAGQLGDGTTTFRTMPVQVQGLSNVVAVAAGDYHSLAVTSDGKVYAWGFNYHGQLGDGTTASRTTPVQVQGLSNVVAVAAGNAHSFAVTSDGKVYAWGWNLDGALGDGTATARTTPVLVSSLTANASLLASGNETPPALPASPVIRASLSEWTNQSVQVTIQYPDGATAKEYRINDGAWQAYAGPIVMTKNGVIEARAGNQAGMSETVRYAVSNIDKTAPTLTLSQDPVSATNGDVVVYASAADDESGVDVLKWASGSQPAGYFASNGTVVSGGRFVVQTNGVYTVYAKDKAGNETVNTITVSNIDKDAPAAPTFTASKTAPTSQPVAVTVQYPNDAVKKEYRLNGGAWQVYTEPIVMTKNGVIEARATDQAGNASVASYTVSNIQTIAVAQPVAHVLPDTLMFDAPQGTTVQVKLNGGEWQAYTGPITLPDGLYDVEAKAVDSEGNESQALRMSVTMYGEQLFRVQQLAETVVQQPTKENLASLTVAIQSLPDQAPEKEDLVEQLEQAKEILAQQRVEEAKTNPNKETIQAAKEAVGVIQDETKKQQWMNELQQVETSLQDRESNEEAMSVEALLAKKAIERAERYPANALLTYAYQKVAAVPLADPHLPMLQEALARVQAQYDAREANNGNSSQALTRANALVKALEKAYSSALLSQAQKAVNALSDGENKDLLQARIDQAVRAQEAARVQAQMENAAKAVAQAEALRTKSMVERAEELVKALPDGQVKQALQARLSALRSAQDPAVAKAVEAIQLAKRYPTVGVFYKRAVDAIQQVQDVEKRKELTDLLNTK</sequence>
<keyword evidence="2" id="KW-0964">Secreted</keyword>
<dbReference type="EMBL" id="AP022558">
    <property type="protein sequence ID" value="BBW98917.1"/>
    <property type="molecule type" value="Genomic_DNA"/>
</dbReference>
<geneLocation type="plasmid" evidence="8 9">
    <name>pGspE55-1</name>
</geneLocation>
<dbReference type="InterPro" id="IPR058923">
    <property type="entry name" value="RCC1-like_dom"/>
</dbReference>